<keyword evidence="1" id="KW-0056">Arginine metabolism</keyword>
<name>N9SVH7_9GAMM</name>
<evidence type="ECO:0000256" key="3">
    <source>
        <dbReference type="ARBA" id="ARBA00023315"/>
    </source>
</evidence>
<keyword evidence="6" id="KW-1185">Reference proteome</keyword>
<dbReference type="GO" id="GO:0006527">
    <property type="term" value="P:L-arginine catabolic process"/>
    <property type="evidence" value="ECO:0007669"/>
    <property type="project" value="UniProtKB-UniRule"/>
</dbReference>
<protein>
    <recommendedName>
        <fullName evidence="4">Arginine N-succinyltransferase</fullName>
        <ecNumber evidence="4">2.3.1.109</ecNumber>
    </recommendedName>
</protein>
<reference evidence="5 6" key="1">
    <citation type="submission" date="2013-02" db="EMBL/GenBank/DDBJ databases">
        <title>The Genome Sequence of Acinetobacter sp. CIP 70.18.</title>
        <authorList>
            <consortium name="The Broad Institute Genome Sequencing Platform"/>
            <consortium name="The Broad Institute Genome Sequencing Center for Infectious Disease"/>
            <person name="Cerqueira G."/>
            <person name="Feldgarden M."/>
            <person name="Courvalin P."/>
            <person name="Perichon B."/>
            <person name="Grillot-Courvalin C."/>
            <person name="Clermont D."/>
            <person name="Rocha E."/>
            <person name="Yoon E.-J."/>
            <person name="Nemec A."/>
            <person name="Walker B."/>
            <person name="Young S.K."/>
            <person name="Zeng Q."/>
            <person name="Gargeya S."/>
            <person name="Fitzgerald M."/>
            <person name="Haas B."/>
            <person name="Abouelleil A."/>
            <person name="Alvarado L."/>
            <person name="Arachchi H.M."/>
            <person name="Berlin A.M."/>
            <person name="Chapman S.B."/>
            <person name="Dewar J."/>
            <person name="Goldberg J."/>
            <person name="Griggs A."/>
            <person name="Gujja S."/>
            <person name="Hansen M."/>
            <person name="Howarth C."/>
            <person name="Imamovic A."/>
            <person name="Larimer J."/>
            <person name="McCowan C."/>
            <person name="Murphy C."/>
            <person name="Neiman D."/>
            <person name="Pearson M."/>
            <person name="Priest M."/>
            <person name="Roberts A."/>
            <person name="Saif S."/>
            <person name="Shea T."/>
            <person name="Sisk P."/>
            <person name="Sykes S."/>
            <person name="Wortman J."/>
            <person name="Nusbaum C."/>
            <person name="Birren B."/>
        </authorList>
    </citation>
    <scope>NUCLEOTIDE SEQUENCE [LARGE SCALE GENOMIC DNA]</scope>
    <source>
        <strain evidence="5 6">CIP 70.18</strain>
    </source>
</reference>
<evidence type="ECO:0000313" key="6">
    <source>
        <dbReference type="Proteomes" id="UP000013084"/>
    </source>
</evidence>
<gene>
    <name evidence="5" type="ORF">F902_03377</name>
</gene>
<keyword evidence="3" id="KW-0012">Acyltransferase</keyword>
<dbReference type="Proteomes" id="UP000013084">
    <property type="component" value="Unassembled WGS sequence"/>
</dbReference>
<dbReference type="NCBIfam" id="TIGR03243">
    <property type="entry name" value="arg_catab_AOST"/>
    <property type="match status" value="1"/>
</dbReference>
<dbReference type="EC" id="2.3.1.109" evidence="4"/>
<dbReference type="SUPFAM" id="SSF55729">
    <property type="entry name" value="Acyl-CoA N-acyltransferases (Nat)"/>
    <property type="match status" value="1"/>
</dbReference>
<dbReference type="Pfam" id="PF04958">
    <property type="entry name" value="AstA"/>
    <property type="match status" value="1"/>
</dbReference>
<proteinExistence type="predicted"/>
<sequence length="347" mass="39130">MMIVRHAAHRDLDDIYRLAQRAGESGIGLTSLPQNKEILAERITRTTRTLEGLSEKCEASYLFVLEDTSIHKIVGVSAIEVAVGLNEPFYNFRVAKQVHASKALNVYKTLDTLFLSNDHTGCSELCTLFLDPEYRKNQNGKFLSKVRFLFIAAFRSFFEERLIAEMRGFSDQNGQSPFWDSLGYLFFNMDFAAADYLSGVGQKAFIAELMPRFPVYVDLLSSEAREVIAEVHPHTLPAAKVLMSEGLKYQGYVDIFDAGPTLEANTAELRAVKESRLLKVKLTEQVESTETHFLVANDQYQDYAVLLINNKVDESETLHMTAAQAQALNIAEHDQVRVLALEKMENN</sequence>
<organism evidence="5 6">
    <name type="scientific">Acinetobacter higginsii</name>
    <dbReference type="NCBI Taxonomy" id="70347"/>
    <lineage>
        <taxon>Bacteria</taxon>
        <taxon>Pseudomonadati</taxon>
        <taxon>Pseudomonadota</taxon>
        <taxon>Gammaproteobacteria</taxon>
        <taxon>Moraxellales</taxon>
        <taxon>Moraxellaceae</taxon>
        <taxon>Acinetobacter</taxon>
    </lineage>
</organism>
<dbReference type="AlphaFoldDB" id="N9SVH7"/>
<comment type="caution">
    <text evidence="5">The sequence shown here is derived from an EMBL/GenBank/DDBJ whole genome shotgun (WGS) entry which is preliminary data.</text>
</comment>
<accession>N9SVH7</accession>
<dbReference type="PATRIC" id="fig|1217700.3.peg.3281"/>
<dbReference type="InterPro" id="IPR016181">
    <property type="entry name" value="Acyl_CoA_acyltransferase"/>
</dbReference>
<dbReference type="RefSeq" id="WP_005205142.1">
    <property type="nucleotide sequence ID" value="NZ_KB850072.1"/>
</dbReference>
<dbReference type="OrthoDB" id="21121at2"/>
<dbReference type="PANTHER" id="PTHR30420">
    <property type="entry name" value="N-SUCCINYLARGININE DIHYDROLASE"/>
    <property type="match status" value="1"/>
</dbReference>
<evidence type="ECO:0000313" key="5">
    <source>
        <dbReference type="EMBL" id="ENX55307.1"/>
    </source>
</evidence>
<evidence type="ECO:0000256" key="2">
    <source>
        <dbReference type="ARBA" id="ARBA00022679"/>
    </source>
</evidence>
<evidence type="ECO:0000256" key="4">
    <source>
        <dbReference type="NCBIfam" id="TIGR03244"/>
    </source>
</evidence>
<dbReference type="HOGENOM" id="CLU_057655_0_0_6"/>
<keyword evidence="2 5" id="KW-0808">Transferase</keyword>
<dbReference type="InterPro" id="IPR007041">
    <property type="entry name" value="Arg_succinylTrfase_AstA/AruG"/>
</dbReference>
<dbReference type="Gene3D" id="2.40.40.20">
    <property type="match status" value="1"/>
</dbReference>
<dbReference type="GO" id="GO:0008791">
    <property type="term" value="F:arginine N-succinyltransferase activity"/>
    <property type="evidence" value="ECO:0007669"/>
    <property type="project" value="UniProtKB-UniRule"/>
</dbReference>
<dbReference type="EMBL" id="APRN01000040">
    <property type="protein sequence ID" value="ENX55307.1"/>
    <property type="molecule type" value="Genomic_DNA"/>
</dbReference>
<dbReference type="PANTHER" id="PTHR30420:SF1">
    <property type="entry name" value="ARGININE N-SUCCINYLTRANSFERASE"/>
    <property type="match status" value="1"/>
</dbReference>
<dbReference type="InterPro" id="IPR017650">
    <property type="entry name" value="Arginine_N-succinylTrfase"/>
</dbReference>
<dbReference type="NCBIfam" id="TIGR03244">
    <property type="entry name" value="arg_catab_AstA"/>
    <property type="match status" value="1"/>
</dbReference>
<evidence type="ECO:0000256" key="1">
    <source>
        <dbReference type="ARBA" id="ARBA00022503"/>
    </source>
</evidence>